<proteinExistence type="predicted"/>
<accession>A0A286H619</accession>
<name>A0A286H619_9ACTN</name>
<keyword evidence="3" id="KW-1185">Reference proteome</keyword>
<sequence length="118" mass="13068">MRLGRRRDPAEEPYTWPYRGTVRWLPSDEGGRTTGPPRPGPDRESFAAPAFVRRHAEDARTDTFLVRGFDSDVTSSPATGRWLVPGLGAHQEIRPGDEVVVTDGGRAVAHFLVEDVDD</sequence>
<dbReference type="Proteomes" id="UP000219482">
    <property type="component" value="Unassembled WGS sequence"/>
</dbReference>
<organism evidence="2 3">
    <name type="scientific">Blastococcus haudaquaticus</name>
    <dbReference type="NCBI Taxonomy" id="1938745"/>
    <lineage>
        <taxon>Bacteria</taxon>
        <taxon>Bacillati</taxon>
        <taxon>Actinomycetota</taxon>
        <taxon>Actinomycetes</taxon>
        <taxon>Geodermatophilales</taxon>
        <taxon>Geodermatophilaceae</taxon>
        <taxon>Blastococcus</taxon>
    </lineage>
</organism>
<evidence type="ECO:0000313" key="3">
    <source>
        <dbReference type="Proteomes" id="UP000219482"/>
    </source>
</evidence>
<protein>
    <submittedName>
        <fullName evidence="2">Uncharacterized protein</fullName>
    </submittedName>
</protein>
<gene>
    <name evidence="2" type="ORF">SAMN06272739_3876</name>
</gene>
<reference evidence="3" key="1">
    <citation type="submission" date="2017-09" db="EMBL/GenBank/DDBJ databases">
        <authorList>
            <person name="Varghese N."/>
            <person name="Submissions S."/>
        </authorList>
    </citation>
    <scope>NUCLEOTIDE SEQUENCE [LARGE SCALE GENOMIC DNA]</scope>
    <source>
        <strain evidence="3">DSM 44270</strain>
    </source>
</reference>
<dbReference type="AlphaFoldDB" id="A0A286H619"/>
<evidence type="ECO:0000313" key="2">
    <source>
        <dbReference type="EMBL" id="SOE02916.1"/>
    </source>
</evidence>
<feature type="region of interest" description="Disordered" evidence="1">
    <location>
        <begin position="20"/>
        <end position="45"/>
    </location>
</feature>
<evidence type="ECO:0000256" key="1">
    <source>
        <dbReference type="SAM" id="MobiDB-lite"/>
    </source>
</evidence>
<dbReference type="EMBL" id="OCNK01000005">
    <property type="protein sequence ID" value="SOE02916.1"/>
    <property type="molecule type" value="Genomic_DNA"/>
</dbReference>